<evidence type="ECO:0000313" key="2">
    <source>
        <dbReference type="Proteomes" id="UP001168552"/>
    </source>
</evidence>
<accession>A0ABT8F407</accession>
<dbReference type="RefSeq" id="WP_320003654.1">
    <property type="nucleotide sequence ID" value="NZ_JAUHJS010000003.1"/>
</dbReference>
<reference evidence="1" key="1">
    <citation type="submission" date="2023-06" db="EMBL/GenBank/DDBJ databases">
        <title>Cytophagales bacterium Strain LB-30, isolated from soil.</title>
        <authorList>
            <person name="Liu B."/>
        </authorList>
    </citation>
    <scope>NUCLEOTIDE SEQUENCE</scope>
    <source>
        <strain evidence="1">LB-30</strain>
    </source>
</reference>
<proteinExistence type="predicted"/>
<comment type="caution">
    <text evidence="1">The sequence shown here is derived from an EMBL/GenBank/DDBJ whole genome shotgun (WGS) entry which is preliminary data.</text>
</comment>
<gene>
    <name evidence="1" type="ORF">QWY31_06410</name>
</gene>
<protein>
    <submittedName>
        <fullName evidence="1">Carboxypeptidase-like regulatory domain-containing protein</fullName>
    </submittedName>
</protein>
<keyword evidence="2" id="KW-1185">Reference proteome</keyword>
<sequence>MVRIVLLSICIYFPLLVSGQFKGQIKAADDQAPVPFVNIWIKGEYKGTSANQQGYFSLPVHTGDTLVLSSVGFEKLEFVVGTLVSDTVNLLMKKQAVVLDEVAVMGNRNAKGRRYTIDKIDKWKIRSFIGTGGVPIMYGFVIEQEEVLMAGMGIKSVSFVTKSEKVPSTVLIRLYEKGTDGLPGNSLHTTPILVECKRGKHITTVDVEQMNLSFPSNGLIVAIELLCIEENTIEITVTDARGPGKPEKIKRKHINPYIGTSDSHQQNTLVYSKGDWYLLARENFPPQVGLKSIPFRLELKD</sequence>
<name>A0ABT8F407_9BACT</name>
<dbReference type="EMBL" id="JAUHJS010000003">
    <property type="protein sequence ID" value="MDN4165125.1"/>
    <property type="molecule type" value="Genomic_DNA"/>
</dbReference>
<organism evidence="1 2">
    <name type="scientific">Shiella aurantiaca</name>
    <dbReference type="NCBI Taxonomy" id="3058365"/>
    <lineage>
        <taxon>Bacteria</taxon>
        <taxon>Pseudomonadati</taxon>
        <taxon>Bacteroidota</taxon>
        <taxon>Cytophagia</taxon>
        <taxon>Cytophagales</taxon>
        <taxon>Shiellaceae</taxon>
        <taxon>Shiella</taxon>
    </lineage>
</organism>
<dbReference type="Pfam" id="PF13715">
    <property type="entry name" value="CarbopepD_reg_2"/>
    <property type="match status" value="1"/>
</dbReference>
<dbReference type="Proteomes" id="UP001168552">
    <property type="component" value="Unassembled WGS sequence"/>
</dbReference>
<evidence type="ECO:0000313" key="1">
    <source>
        <dbReference type="EMBL" id="MDN4165125.1"/>
    </source>
</evidence>
<dbReference type="InterPro" id="IPR008969">
    <property type="entry name" value="CarboxyPept-like_regulatory"/>
</dbReference>
<dbReference type="SUPFAM" id="SSF49464">
    <property type="entry name" value="Carboxypeptidase regulatory domain-like"/>
    <property type="match status" value="1"/>
</dbReference>